<organism evidence="2">
    <name type="scientific">uncultured Thermomicrobiales bacterium</name>
    <dbReference type="NCBI Taxonomy" id="1645740"/>
    <lineage>
        <taxon>Bacteria</taxon>
        <taxon>Pseudomonadati</taxon>
        <taxon>Thermomicrobiota</taxon>
        <taxon>Thermomicrobia</taxon>
        <taxon>Thermomicrobiales</taxon>
        <taxon>environmental samples</taxon>
    </lineage>
</organism>
<name>A0A6J4V6C5_9BACT</name>
<feature type="region of interest" description="Disordered" evidence="1">
    <location>
        <begin position="50"/>
        <end position="72"/>
    </location>
</feature>
<proteinExistence type="predicted"/>
<dbReference type="AlphaFoldDB" id="A0A6J4V6C5"/>
<sequence>MEGEGSQSPSQAEGRPPAAGVVAFLRCCTFPVPYGGPWKVSRAVWHAAVSGDPPAWRPRPHRARGRLETPPR</sequence>
<accession>A0A6J4V6C5</accession>
<gene>
    <name evidence="2" type="ORF">AVDCRST_MAG19-2327</name>
</gene>
<reference evidence="2" key="1">
    <citation type="submission" date="2020-02" db="EMBL/GenBank/DDBJ databases">
        <authorList>
            <person name="Meier V. D."/>
        </authorList>
    </citation>
    <scope>NUCLEOTIDE SEQUENCE</scope>
    <source>
        <strain evidence="2">AVDCRST_MAG19</strain>
    </source>
</reference>
<dbReference type="EMBL" id="CADCWL010000109">
    <property type="protein sequence ID" value="CAA9566596.1"/>
    <property type="molecule type" value="Genomic_DNA"/>
</dbReference>
<evidence type="ECO:0000256" key="1">
    <source>
        <dbReference type="SAM" id="MobiDB-lite"/>
    </source>
</evidence>
<evidence type="ECO:0000313" key="2">
    <source>
        <dbReference type="EMBL" id="CAA9566596.1"/>
    </source>
</evidence>
<protein>
    <submittedName>
        <fullName evidence="2">Uncharacterized protein</fullName>
    </submittedName>
</protein>